<dbReference type="AlphaFoldDB" id="A0A0F9BIV5"/>
<name>A0A0F9BIV5_9ZZZZ</name>
<proteinExistence type="predicted"/>
<feature type="compositionally biased region" description="Basic and acidic residues" evidence="1">
    <location>
        <begin position="44"/>
        <end position="71"/>
    </location>
</feature>
<comment type="caution">
    <text evidence="2">The sequence shown here is derived from an EMBL/GenBank/DDBJ whole genome shotgun (WGS) entry which is preliminary data.</text>
</comment>
<accession>A0A0F9BIV5</accession>
<dbReference type="EMBL" id="LAZR01049078">
    <property type="protein sequence ID" value="KKK90494.1"/>
    <property type="molecule type" value="Genomic_DNA"/>
</dbReference>
<gene>
    <name evidence="2" type="ORF">LCGC14_2722440</name>
</gene>
<evidence type="ECO:0000256" key="1">
    <source>
        <dbReference type="SAM" id="MobiDB-lite"/>
    </source>
</evidence>
<feature type="region of interest" description="Disordered" evidence="1">
    <location>
        <begin position="44"/>
        <end position="92"/>
    </location>
</feature>
<evidence type="ECO:0000313" key="2">
    <source>
        <dbReference type="EMBL" id="KKK90494.1"/>
    </source>
</evidence>
<protein>
    <submittedName>
        <fullName evidence="2">Uncharacterized protein</fullName>
    </submittedName>
</protein>
<organism evidence="2">
    <name type="scientific">marine sediment metagenome</name>
    <dbReference type="NCBI Taxonomy" id="412755"/>
    <lineage>
        <taxon>unclassified sequences</taxon>
        <taxon>metagenomes</taxon>
        <taxon>ecological metagenomes</taxon>
    </lineage>
</organism>
<reference evidence="2" key="1">
    <citation type="journal article" date="2015" name="Nature">
        <title>Complex archaea that bridge the gap between prokaryotes and eukaryotes.</title>
        <authorList>
            <person name="Spang A."/>
            <person name="Saw J.H."/>
            <person name="Jorgensen S.L."/>
            <person name="Zaremba-Niedzwiedzka K."/>
            <person name="Martijn J."/>
            <person name="Lind A.E."/>
            <person name="van Eijk R."/>
            <person name="Schleper C."/>
            <person name="Guy L."/>
            <person name="Ettema T.J."/>
        </authorList>
    </citation>
    <scope>NUCLEOTIDE SEQUENCE</scope>
</reference>
<sequence>MPINQTTQALKKLLVALGDNPTQEDITQALEMLMLLTVKMQEDNDRKEKGDKGERGESIKGDVGERGKDGKSITGKRGAVGATGKTGADGKDADTTQIIKTVIEKVPPPDPLTPDETIDTINEPTDKLIKLERIEGLEEALRKKSQGVQAGGVISGRELFKDIDLSDQLDGSTKTFDIAVVWNIISVDLSSYPYGSLRKGTDYSFTPTSITFLDPIKANRQLKAGQRCILTVVTG</sequence>